<dbReference type="OrthoDB" id="5483747at2"/>
<dbReference type="Pfam" id="PF09852">
    <property type="entry name" value="DUF2079"/>
    <property type="match status" value="1"/>
</dbReference>
<feature type="transmembrane region" description="Helical" evidence="1">
    <location>
        <begin position="85"/>
        <end position="107"/>
    </location>
</feature>
<gene>
    <name evidence="2" type="ORF">HS1_001231</name>
</gene>
<dbReference type="RefSeq" id="WP_082757669.1">
    <property type="nucleotide sequence ID" value="NZ_CP013015.1"/>
</dbReference>
<feature type="transmembrane region" description="Helical" evidence="1">
    <location>
        <begin position="113"/>
        <end position="130"/>
    </location>
</feature>
<dbReference type="KEGG" id="daw:HS1_001231"/>
<evidence type="ECO:0000256" key="1">
    <source>
        <dbReference type="SAM" id="Phobius"/>
    </source>
</evidence>
<feature type="transmembrane region" description="Helical" evidence="1">
    <location>
        <begin position="341"/>
        <end position="359"/>
    </location>
</feature>
<feature type="transmembrane region" description="Helical" evidence="1">
    <location>
        <begin position="310"/>
        <end position="329"/>
    </location>
</feature>
<dbReference type="EMBL" id="CP013015">
    <property type="protein sequence ID" value="AMM41035.1"/>
    <property type="molecule type" value="Genomic_DNA"/>
</dbReference>
<evidence type="ECO:0000313" key="2">
    <source>
        <dbReference type="EMBL" id="AMM41035.1"/>
    </source>
</evidence>
<organism evidence="2 3">
    <name type="scientific">Desulfofervidus auxilii</name>
    <dbReference type="NCBI Taxonomy" id="1621989"/>
    <lineage>
        <taxon>Bacteria</taxon>
        <taxon>Pseudomonadati</taxon>
        <taxon>Thermodesulfobacteriota</taxon>
        <taxon>Candidatus Desulfofervidia</taxon>
        <taxon>Candidatus Desulfofervidales</taxon>
        <taxon>Candidatus Desulfofervidaceae</taxon>
        <taxon>Candidatus Desulfofervidus</taxon>
    </lineage>
</organism>
<dbReference type="Proteomes" id="UP000070560">
    <property type="component" value="Chromosome"/>
</dbReference>
<proteinExistence type="predicted"/>
<keyword evidence="3" id="KW-1185">Reference proteome</keyword>
<dbReference type="AlphaFoldDB" id="A0A7U4TI86"/>
<feature type="transmembrane region" description="Helical" evidence="1">
    <location>
        <begin position="266"/>
        <end position="290"/>
    </location>
</feature>
<evidence type="ECO:0008006" key="4">
    <source>
        <dbReference type="Google" id="ProtNLM"/>
    </source>
</evidence>
<accession>A0A7U4TI86</accession>
<name>A0A7U4TI86_DESA2</name>
<keyword evidence="1" id="KW-1133">Transmembrane helix</keyword>
<sequence length="476" mass="54737">MSWMHNLIVALILIFSTAYMSYLKLMAHFSLQTSSFDLGIHVNVAWNTIHGNFLYSSILGINYLGDHFSPIHFLTCFSLLIWKNAGVLLVLQSIGIVSGGLAVYVLALKIIGNRFQALFLMLCYLAYPYLHEVSKFDFHPISLAIPAFLWCLYFMETEKRIAFFLSLFILLLIKENVPLIISGLGVFLIVRKKKKLGLIILALSLLIFVFEIKFLIPFFRGHGATYPYFYRYANLGGSFSQIIINIFTHPYLLLEESFFNPEKLRSVIKLFIPLGFIPLFAGKQFIPVVIPLILNLISSYKPQWGFSCQYSATLIPFIFYATIYGFKNLQEIITNFSRSNIFAIEGIMLSFLFLLIIIMKSNIPPYFRSYNKKHVEAAFEVLNSIPSDISVCAQSNLVPHLSMRKNIYHFRDVPGYDIRNAQYIILDLEGVTWPFMKEAYIQAVMDLLINSQYDIVKEMDNVILLKKNAPKNRNKE</sequence>
<evidence type="ECO:0000313" key="3">
    <source>
        <dbReference type="Proteomes" id="UP000070560"/>
    </source>
</evidence>
<feature type="transmembrane region" description="Helical" evidence="1">
    <location>
        <begin position="161"/>
        <end position="189"/>
    </location>
</feature>
<feature type="transmembrane region" description="Helical" evidence="1">
    <location>
        <begin position="196"/>
        <end position="216"/>
    </location>
</feature>
<protein>
    <recommendedName>
        <fullName evidence="4">DUF2079 domain-containing protein</fullName>
    </recommendedName>
</protein>
<keyword evidence="1" id="KW-0472">Membrane</keyword>
<keyword evidence="1" id="KW-0812">Transmembrane</keyword>
<dbReference type="InterPro" id="IPR018650">
    <property type="entry name" value="STSV1_Orf64"/>
</dbReference>
<reference evidence="2 3" key="1">
    <citation type="submission" date="2015-10" db="EMBL/GenBank/DDBJ databases">
        <title>Candidatus Desulfofervidus auxilii, a hydrogenotrophic sulfate-reducing bacterium involved in the thermophilic anaerobic oxidation of methane.</title>
        <authorList>
            <person name="Krukenberg V."/>
            <person name="Richter M."/>
            <person name="Wegener G."/>
        </authorList>
    </citation>
    <scope>NUCLEOTIDE SEQUENCE [LARGE SCALE GENOMIC DNA]</scope>
    <source>
        <strain evidence="2 3">HS1</strain>
    </source>
</reference>